<evidence type="ECO:0000259" key="1">
    <source>
        <dbReference type="Pfam" id="PF10543"/>
    </source>
</evidence>
<dbReference type="InterPro" id="IPR018873">
    <property type="entry name" value="KilA-N_DNA-bd_domain"/>
</dbReference>
<dbReference type="EMBL" id="FAXN01000041">
    <property type="protein sequence ID" value="CUV65625.1"/>
    <property type="molecule type" value="Genomic_DNA"/>
</dbReference>
<evidence type="ECO:0000313" key="2">
    <source>
        <dbReference type="EMBL" id="CUV65625.1"/>
    </source>
</evidence>
<organism evidence="2">
    <name type="scientific">Sulfurovum sp. enrichment culture clone C5</name>
    <dbReference type="NCBI Taxonomy" id="497650"/>
    <lineage>
        <taxon>Bacteria</taxon>
        <taxon>Pseudomonadati</taxon>
        <taxon>Campylobacterota</taxon>
        <taxon>Epsilonproteobacteria</taxon>
        <taxon>Campylobacterales</taxon>
        <taxon>Sulfurovaceae</taxon>
        <taxon>Sulfurovum</taxon>
        <taxon>environmental samples</taxon>
    </lineage>
</organism>
<protein>
    <recommendedName>
        <fullName evidence="1">KilA-N DNA-binding domain-containing protein</fullName>
    </recommendedName>
</protein>
<accession>A0A0S4XND8</accession>
<feature type="domain" description="KilA-N DNA-binding" evidence="1">
    <location>
        <begin position="12"/>
        <end position="105"/>
    </location>
</feature>
<proteinExistence type="predicted"/>
<gene>
    <name evidence="2" type="ORF">BN3087_400001</name>
</gene>
<dbReference type="Pfam" id="PF10543">
    <property type="entry name" value="ORF6N"/>
    <property type="match status" value="1"/>
</dbReference>
<sequence>MADLIKKDIEDKIFTICNVQVMLDRDLAELYGVDTKVLNQAVKRNMERFPIEFRFQLTDMEYENLRSQIVTSSLVSQNVIPSKHGGRRYLPYVFTEQGVSMLSTVLRSETAIKTSIHIINSFVKMRNFLSSNADIFKRLDLVEKRQITYEIKTDEKFEKLFDALEDKTIQPKQGIFFDGQIFDAYLFVSGLVKKAKNSIILIDNYCDETTLSILGKCESKVKVTILTKNITKELRVDLQKHNAQYPNMRAKEFTSSHDRFLIIDEMEIYHIGASLKDVGKKWFAFSLLEVESFGLMGRVKKVI</sequence>
<name>A0A0S4XND8_9BACT</name>
<dbReference type="AlphaFoldDB" id="A0A0S4XND8"/>
<reference evidence="2" key="1">
    <citation type="submission" date="2015-11" db="EMBL/GenBank/DDBJ databases">
        <authorList>
            <person name="Zhang Y."/>
            <person name="Guo Z."/>
        </authorList>
    </citation>
    <scope>NUCLEOTIDE SEQUENCE</scope>
    <source>
        <strain evidence="2">BN30871</strain>
    </source>
</reference>